<evidence type="ECO:0000313" key="3">
    <source>
        <dbReference type="Proteomes" id="UP001596114"/>
    </source>
</evidence>
<keyword evidence="1" id="KW-0732">Signal</keyword>
<feature type="chain" id="PRO_5045142234" evidence="1">
    <location>
        <begin position="25"/>
        <end position="254"/>
    </location>
</feature>
<name>A0ABW0QNG9_9GAMM</name>
<dbReference type="EMBL" id="JBHSNF010000002">
    <property type="protein sequence ID" value="MFC5526333.1"/>
    <property type="molecule type" value="Genomic_DNA"/>
</dbReference>
<dbReference type="GO" id="GO:0016787">
    <property type="term" value="F:hydrolase activity"/>
    <property type="evidence" value="ECO:0007669"/>
    <property type="project" value="UniProtKB-KW"/>
</dbReference>
<dbReference type="Gene3D" id="3.40.50.1820">
    <property type="entry name" value="alpha/beta hydrolase"/>
    <property type="match status" value="1"/>
</dbReference>
<organism evidence="2 3">
    <name type="scientific">Rhodanobacter ginsengisoli</name>
    <dbReference type="NCBI Taxonomy" id="418646"/>
    <lineage>
        <taxon>Bacteria</taxon>
        <taxon>Pseudomonadati</taxon>
        <taxon>Pseudomonadota</taxon>
        <taxon>Gammaproteobacteria</taxon>
        <taxon>Lysobacterales</taxon>
        <taxon>Rhodanobacteraceae</taxon>
        <taxon>Rhodanobacter</taxon>
    </lineage>
</organism>
<accession>A0ABW0QNG9</accession>
<feature type="signal peptide" evidence="1">
    <location>
        <begin position="1"/>
        <end position="24"/>
    </location>
</feature>
<keyword evidence="3" id="KW-1185">Reference proteome</keyword>
<comment type="caution">
    <text evidence="2">The sequence shown here is derived from an EMBL/GenBank/DDBJ whole genome shotgun (WGS) entry which is preliminary data.</text>
</comment>
<proteinExistence type="predicted"/>
<dbReference type="Proteomes" id="UP001596114">
    <property type="component" value="Unassembled WGS sequence"/>
</dbReference>
<evidence type="ECO:0000256" key="1">
    <source>
        <dbReference type="SAM" id="SignalP"/>
    </source>
</evidence>
<dbReference type="PROSITE" id="PS51257">
    <property type="entry name" value="PROKAR_LIPOPROTEIN"/>
    <property type="match status" value="1"/>
</dbReference>
<reference evidence="3" key="1">
    <citation type="journal article" date="2019" name="Int. J. Syst. Evol. Microbiol.">
        <title>The Global Catalogue of Microorganisms (GCM) 10K type strain sequencing project: providing services to taxonomists for standard genome sequencing and annotation.</title>
        <authorList>
            <consortium name="The Broad Institute Genomics Platform"/>
            <consortium name="The Broad Institute Genome Sequencing Center for Infectious Disease"/>
            <person name="Wu L."/>
            <person name="Ma J."/>
        </authorList>
    </citation>
    <scope>NUCLEOTIDE SEQUENCE [LARGE SCALE GENOMIC DNA]</scope>
    <source>
        <strain evidence="3">CGMCC 1.16619</strain>
    </source>
</reference>
<keyword evidence="2" id="KW-0378">Hydrolase</keyword>
<dbReference type="RefSeq" id="WP_377319911.1">
    <property type="nucleotide sequence ID" value="NZ_JBHSNF010000002.1"/>
</dbReference>
<protein>
    <submittedName>
        <fullName evidence="2">Alpha/beta hydrolase</fullName>
    </submittedName>
</protein>
<gene>
    <name evidence="2" type="ORF">ACFPPA_11375</name>
</gene>
<evidence type="ECO:0000313" key="2">
    <source>
        <dbReference type="EMBL" id="MFC5526333.1"/>
    </source>
</evidence>
<sequence>MMPPRYRLYGCLLLLSLTLLGGCAARGDATRPIPTALVHAPQRAQRVVVMLPGRGDDLTGLQQHGAAQIIQRAWPDADVILTGLTMPYYTTGVATRRLHDEVIAPLKAHGYRQIWLAGISLGGMGTLLYDRAYPGQLDGMLLLSPYLGDRAIQQEIRDAGGLAAWQPGPVQPLGPDTFQRELWRYLKHWSADPGRTQTTWLAYGADEHFRGAIELMSPQLPRTHVLMLPGHHNWKLWQPAMRRVLLLAAPAADH</sequence>
<dbReference type="SUPFAM" id="SSF53474">
    <property type="entry name" value="alpha/beta-Hydrolases"/>
    <property type="match status" value="1"/>
</dbReference>
<dbReference type="InterPro" id="IPR029058">
    <property type="entry name" value="AB_hydrolase_fold"/>
</dbReference>